<dbReference type="Pfam" id="PF14102">
    <property type="entry name" value="Caps_synth_CapC"/>
    <property type="match status" value="1"/>
</dbReference>
<keyword evidence="3" id="KW-1185">Reference proteome</keyword>
<keyword evidence="1" id="KW-0812">Transmembrane</keyword>
<proteinExistence type="predicted"/>
<organism evidence="2 3">
    <name type="scientific">Dethiosulfovibrio salsuginis</name>
    <dbReference type="NCBI Taxonomy" id="561720"/>
    <lineage>
        <taxon>Bacteria</taxon>
        <taxon>Thermotogati</taxon>
        <taxon>Synergistota</taxon>
        <taxon>Synergistia</taxon>
        <taxon>Synergistales</taxon>
        <taxon>Dethiosulfovibrionaceae</taxon>
        <taxon>Dethiosulfovibrio</taxon>
    </lineage>
</organism>
<reference evidence="3" key="1">
    <citation type="submission" date="2017-04" db="EMBL/GenBank/DDBJ databases">
        <authorList>
            <person name="Varghese N."/>
            <person name="Submissions S."/>
        </authorList>
    </citation>
    <scope>NUCLEOTIDE SEQUENCE [LARGE SCALE GENOMIC DNA]</scope>
    <source>
        <strain evidence="3">USBA 82</strain>
    </source>
</reference>
<name>A0A1X7KHS6_9BACT</name>
<dbReference type="Proteomes" id="UP000193355">
    <property type="component" value="Unassembled WGS sequence"/>
</dbReference>
<dbReference type="GO" id="GO:0045227">
    <property type="term" value="P:capsule polysaccharide biosynthetic process"/>
    <property type="evidence" value="ECO:0007669"/>
    <property type="project" value="InterPro"/>
</dbReference>
<dbReference type="EMBL" id="FXBB01000027">
    <property type="protein sequence ID" value="SMG40108.1"/>
    <property type="molecule type" value="Genomic_DNA"/>
</dbReference>
<dbReference type="OrthoDB" id="48792at2"/>
<evidence type="ECO:0000313" key="3">
    <source>
        <dbReference type="Proteomes" id="UP000193355"/>
    </source>
</evidence>
<protein>
    <submittedName>
        <fullName evidence="2">Poly-gamma-glutamate biosynthesis protein PgsC/CapC</fullName>
    </submittedName>
</protein>
<dbReference type="PRINTS" id="PR01759">
    <property type="entry name" value="CAPSULEPROTC"/>
</dbReference>
<feature type="transmembrane region" description="Helical" evidence="1">
    <location>
        <begin position="118"/>
        <end position="138"/>
    </location>
</feature>
<dbReference type="InterPro" id="IPR008338">
    <property type="entry name" value="Capsule_biosynth_CapC"/>
</dbReference>
<evidence type="ECO:0000313" key="2">
    <source>
        <dbReference type="EMBL" id="SMG40108.1"/>
    </source>
</evidence>
<dbReference type="STRING" id="561720.SAMN06275492_12722"/>
<gene>
    <name evidence="2" type="ORF">SAMN06275492_12722</name>
</gene>
<dbReference type="RefSeq" id="WP_085545151.1">
    <property type="nucleotide sequence ID" value="NZ_FXBB01000027.1"/>
</dbReference>
<feature type="transmembrane region" description="Helical" evidence="1">
    <location>
        <begin position="5"/>
        <end position="22"/>
    </location>
</feature>
<feature type="transmembrane region" description="Helical" evidence="1">
    <location>
        <begin position="75"/>
        <end position="98"/>
    </location>
</feature>
<dbReference type="GO" id="GO:0016020">
    <property type="term" value="C:membrane"/>
    <property type="evidence" value="ECO:0007669"/>
    <property type="project" value="InterPro"/>
</dbReference>
<evidence type="ECO:0000256" key="1">
    <source>
        <dbReference type="SAM" id="Phobius"/>
    </source>
</evidence>
<accession>A0A1X7KHS6</accession>
<feature type="transmembrane region" description="Helical" evidence="1">
    <location>
        <begin position="42"/>
        <end position="63"/>
    </location>
</feature>
<sequence length="146" mass="15380">MSDGFLWLLAIGVAVGMVFYHRTGISPGGVITPGVLAYSLGAPVRVAGAVAGAFGVWACLELISRTIPLYGRQRIAFAMFLALVLRIALGSSVDSWYLWLGWAIPGLMAADFQRQGPVVTLASSFSAAIASAMAFSLITSARGWLQ</sequence>
<dbReference type="AlphaFoldDB" id="A0A1X7KHS6"/>
<keyword evidence="1" id="KW-0472">Membrane</keyword>
<keyword evidence="1" id="KW-1133">Transmembrane helix</keyword>